<comment type="caution">
    <text evidence="2">The sequence shown here is derived from an EMBL/GenBank/DDBJ whole genome shotgun (WGS) entry which is preliminary data.</text>
</comment>
<evidence type="ECO:0008006" key="4">
    <source>
        <dbReference type="Google" id="ProtNLM"/>
    </source>
</evidence>
<keyword evidence="1" id="KW-0812">Transmembrane</keyword>
<gene>
    <name evidence="2" type="ORF">PIB30_061509</name>
</gene>
<organism evidence="2 3">
    <name type="scientific">Stylosanthes scabra</name>
    <dbReference type="NCBI Taxonomy" id="79078"/>
    <lineage>
        <taxon>Eukaryota</taxon>
        <taxon>Viridiplantae</taxon>
        <taxon>Streptophyta</taxon>
        <taxon>Embryophyta</taxon>
        <taxon>Tracheophyta</taxon>
        <taxon>Spermatophyta</taxon>
        <taxon>Magnoliopsida</taxon>
        <taxon>eudicotyledons</taxon>
        <taxon>Gunneridae</taxon>
        <taxon>Pentapetalae</taxon>
        <taxon>rosids</taxon>
        <taxon>fabids</taxon>
        <taxon>Fabales</taxon>
        <taxon>Fabaceae</taxon>
        <taxon>Papilionoideae</taxon>
        <taxon>50 kb inversion clade</taxon>
        <taxon>dalbergioids sensu lato</taxon>
        <taxon>Dalbergieae</taxon>
        <taxon>Pterocarpus clade</taxon>
        <taxon>Stylosanthes</taxon>
    </lineage>
</organism>
<evidence type="ECO:0000256" key="1">
    <source>
        <dbReference type="SAM" id="Phobius"/>
    </source>
</evidence>
<keyword evidence="3" id="KW-1185">Reference proteome</keyword>
<reference evidence="2 3" key="1">
    <citation type="journal article" date="2023" name="Plants (Basel)">
        <title>Bridging the Gap: Combining Genomics and Transcriptomics Approaches to Understand Stylosanthes scabra, an Orphan Legume from the Brazilian Caatinga.</title>
        <authorList>
            <person name="Ferreira-Neto J.R.C."/>
            <person name="da Silva M.D."/>
            <person name="Binneck E."/>
            <person name="de Melo N.F."/>
            <person name="da Silva R.H."/>
            <person name="de Melo A.L.T.M."/>
            <person name="Pandolfi V."/>
            <person name="Bustamante F.O."/>
            <person name="Brasileiro-Vidal A.C."/>
            <person name="Benko-Iseppon A.M."/>
        </authorList>
    </citation>
    <scope>NUCLEOTIDE SEQUENCE [LARGE SCALE GENOMIC DNA]</scope>
    <source>
        <tissue evidence="2">Leaves</tissue>
    </source>
</reference>
<keyword evidence="1" id="KW-1133">Transmembrane helix</keyword>
<dbReference type="EMBL" id="JASCZI010121387">
    <property type="protein sequence ID" value="MED6161516.1"/>
    <property type="molecule type" value="Genomic_DNA"/>
</dbReference>
<evidence type="ECO:0000313" key="2">
    <source>
        <dbReference type="EMBL" id="MED6161516.1"/>
    </source>
</evidence>
<dbReference type="Proteomes" id="UP001341840">
    <property type="component" value="Unassembled WGS sequence"/>
</dbReference>
<keyword evidence="1" id="KW-0472">Membrane</keyword>
<name>A0ABU6UN00_9FABA</name>
<sequence length="196" mass="21300">MRRMKKSVCTRVVGVLSPSLSTSNLPHFPPPSSSRSASFPITVAGVLCRASNAAGGRPFFSQRRRHSVLFFLPFSSSIAFLFCSGLSSPPLHVLITCSRCSCSPSAPRLPLVPPPLLPLTPATPHLLRPQRRHCPASYSVLLQLPLLYFAKHHRCATITTMAVFFTSGLLCPRTARPRLCKTSPLLPVNGNTNTRG</sequence>
<accession>A0ABU6UN00</accession>
<evidence type="ECO:0000313" key="3">
    <source>
        <dbReference type="Proteomes" id="UP001341840"/>
    </source>
</evidence>
<feature type="transmembrane region" description="Helical" evidence="1">
    <location>
        <begin position="67"/>
        <end position="87"/>
    </location>
</feature>
<proteinExistence type="predicted"/>
<protein>
    <recommendedName>
        <fullName evidence="4">Transmembrane protein</fullName>
    </recommendedName>
</protein>